<keyword evidence="4" id="KW-0808">Transferase</keyword>
<comment type="catalytic activity">
    <reaction evidence="11">
        <text>S-methyl-5'-thioadenosine + phosphate = 5-(methylsulfanyl)-alpha-D-ribose 1-phosphate + adenine</text>
        <dbReference type="Rhea" id="RHEA:11852"/>
        <dbReference type="ChEBI" id="CHEBI:16708"/>
        <dbReference type="ChEBI" id="CHEBI:17509"/>
        <dbReference type="ChEBI" id="CHEBI:43474"/>
        <dbReference type="ChEBI" id="CHEBI:58533"/>
        <dbReference type="EC" id="2.4.2.28"/>
    </reaction>
    <physiologicalReaction direction="left-to-right" evidence="11">
        <dbReference type="Rhea" id="RHEA:11853"/>
    </physiologicalReaction>
</comment>
<evidence type="ECO:0000313" key="14">
    <source>
        <dbReference type="Proteomes" id="UP000237822"/>
    </source>
</evidence>
<dbReference type="GO" id="GO:0017061">
    <property type="term" value="F:S-methyl-5-thioadenosine phosphorylase activity"/>
    <property type="evidence" value="ECO:0007669"/>
    <property type="project" value="UniProtKB-EC"/>
</dbReference>
<dbReference type="EMBL" id="PVTI01000020">
    <property type="protein sequence ID" value="PRY56070.1"/>
    <property type="molecule type" value="Genomic_DNA"/>
</dbReference>
<comment type="catalytic activity">
    <reaction evidence="9">
        <text>adenosine + H2O + H(+) = inosine + NH4(+)</text>
        <dbReference type="Rhea" id="RHEA:24408"/>
        <dbReference type="ChEBI" id="CHEBI:15377"/>
        <dbReference type="ChEBI" id="CHEBI:15378"/>
        <dbReference type="ChEBI" id="CHEBI:16335"/>
        <dbReference type="ChEBI" id="CHEBI:17596"/>
        <dbReference type="ChEBI" id="CHEBI:28938"/>
        <dbReference type="EC" id="3.5.4.4"/>
    </reaction>
    <physiologicalReaction direction="left-to-right" evidence="9">
        <dbReference type="Rhea" id="RHEA:24409"/>
    </physiologicalReaction>
</comment>
<evidence type="ECO:0000256" key="2">
    <source>
        <dbReference type="ARBA" id="ARBA00003215"/>
    </source>
</evidence>
<dbReference type="CDD" id="cd16833">
    <property type="entry name" value="YfiH"/>
    <property type="match status" value="1"/>
</dbReference>
<evidence type="ECO:0000256" key="8">
    <source>
        <dbReference type="ARBA" id="ARBA00023008"/>
    </source>
</evidence>
<organism evidence="13 14">
    <name type="scientific">Knoellia remsis</name>
    <dbReference type="NCBI Taxonomy" id="407159"/>
    <lineage>
        <taxon>Bacteria</taxon>
        <taxon>Bacillati</taxon>
        <taxon>Actinomycetota</taxon>
        <taxon>Actinomycetes</taxon>
        <taxon>Micrococcales</taxon>
        <taxon>Intrasporangiaceae</taxon>
        <taxon>Knoellia</taxon>
    </lineage>
</organism>
<evidence type="ECO:0000313" key="13">
    <source>
        <dbReference type="EMBL" id="PRY56070.1"/>
    </source>
</evidence>
<keyword evidence="14" id="KW-1185">Reference proteome</keyword>
<dbReference type="InterPro" id="IPR011324">
    <property type="entry name" value="Cytotoxic_necrot_fac-like_cat"/>
</dbReference>
<evidence type="ECO:0000256" key="9">
    <source>
        <dbReference type="ARBA" id="ARBA00047989"/>
    </source>
</evidence>
<dbReference type="PANTHER" id="PTHR30616">
    <property type="entry name" value="UNCHARACTERIZED PROTEIN YFIH"/>
    <property type="match status" value="1"/>
</dbReference>
<dbReference type="Gene3D" id="3.60.140.10">
    <property type="entry name" value="CNF1/YfiH-like putative cysteine hydrolases"/>
    <property type="match status" value="1"/>
</dbReference>
<dbReference type="Pfam" id="PF02578">
    <property type="entry name" value="Cu-oxidase_4"/>
    <property type="match status" value="1"/>
</dbReference>
<dbReference type="PANTHER" id="PTHR30616:SF2">
    <property type="entry name" value="PURINE NUCLEOSIDE PHOSPHORYLASE LACC1"/>
    <property type="match status" value="1"/>
</dbReference>
<gene>
    <name evidence="13" type="ORF">BCF74_12017</name>
</gene>
<evidence type="ECO:0000256" key="1">
    <source>
        <dbReference type="ARBA" id="ARBA00000553"/>
    </source>
</evidence>
<keyword evidence="8" id="KW-0186">Copper</keyword>
<comment type="catalytic activity">
    <reaction evidence="1">
        <text>inosine + phosphate = alpha-D-ribose 1-phosphate + hypoxanthine</text>
        <dbReference type="Rhea" id="RHEA:27646"/>
        <dbReference type="ChEBI" id="CHEBI:17368"/>
        <dbReference type="ChEBI" id="CHEBI:17596"/>
        <dbReference type="ChEBI" id="CHEBI:43474"/>
        <dbReference type="ChEBI" id="CHEBI:57720"/>
        <dbReference type="EC" id="2.4.2.1"/>
    </reaction>
    <physiologicalReaction direction="left-to-right" evidence="1">
        <dbReference type="Rhea" id="RHEA:27647"/>
    </physiologicalReaction>
</comment>
<proteinExistence type="inferred from homology"/>
<comment type="function">
    <text evidence="2">Purine nucleoside enzyme that catalyzes the phosphorolysis of adenosine and inosine nucleosides, yielding D-ribose 1-phosphate and the respective free bases, adenine and hypoxanthine. Also catalyzes the phosphorolysis of S-methyl-5'-thioadenosine into adenine and S-methyl-5-thio-alpha-D-ribose 1-phosphate. Also has adenosine deaminase activity.</text>
</comment>
<protein>
    <recommendedName>
        <fullName evidence="12">Purine nucleoside phosphorylase</fullName>
    </recommendedName>
</protein>
<evidence type="ECO:0000256" key="10">
    <source>
        <dbReference type="ARBA" id="ARBA00048968"/>
    </source>
</evidence>
<dbReference type="SUPFAM" id="SSF64438">
    <property type="entry name" value="CNF1/YfiH-like putative cysteine hydrolases"/>
    <property type="match status" value="1"/>
</dbReference>
<sequence length="253" mass="26440">MRPVALRHVYGGVVFFWRSDTSTLRRGFTDRFGGVSEEPYAGLNLGGHVGDTAEAVGENRIRVARELGVGLERLVFMDQCHGADVAVVTEKPDGQLVVDGVVTAEPGLALGVLVADCTPVLLADEAAGVIGAVHAGRPGMTKGVVPQAISVMRDLGATRISAAVGPSVCGRCYEVPAQMRDEAAAVAPESVTVSWTGTPAIDVAAGVVAQLRAHGVDDVEWVPGCAREDEALYSYRRDGTTGRFAGVIVRSES</sequence>
<dbReference type="AlphaFoldDB" id="A0A2T0UDQ5"/>
<dbReference type="GO" id="GO:0005507">
    <property type="term" value="F:copper ion binding"/>
    <property type="evidence" value="ECO:0007669"/>
    <property type="project" value="TreeGrafter"/>
</dbReference>
<keyword evidence="5" id="KW-0479">Metal-binding</keyword>
<evidence type="ECO:0000256" key="3">
    <source>
        <dbReference type="ARBA" id="ARBA00007353"/>
    </source>
</evidence>
<dbReference type="NCBIfam" id="TIGR00726">
    <property type="entry name" value="peptidoglycan editing factor PgeF"/>
    <property type="match status" value="1"/>
</dbReference>
<dbReference type="GO" id="GO:0016787">
    <property type="term" value="F:hydrolase activity"/>
    <property type="evidence" value="ECO:0007669"/>
    <property type="project" value="UniProtKB-KW"/>
</dbReference>
<evidence type="ECO:0000256" key="5">
    <source>
        <dbReference type="ARBA" id="ARBA00022723"/>
    </source>
</evidence>
<keyword evidence="6" id="KW-0378">Hydrolase</keyword>
<dbReference type="InterPro" id="IPR038371">
    <property type="entry name" value="Cu_polyphenol_OxRdtase_sf"/>
</dbReference>
<accession>A0A2T0UDQ5</accession>
<comment type="similarity">
    <text evidence="3 12">Belongs to the purine nucleoside phosphorylase YfiH/LACC1 family.</text>
</comment>
<evidence type="ECO:0000256" key="7">
    <source>
        <dbReference type="ARBA" id="ARBA00022833"/>
    </source>
</evidence>
<dbReference type="InterPro" id="IPR003730">
    <property type="entry name" value="Cu_polyphenol_OxRdtase"/>
</dbReference>
<evidence type="ECO:0000256" key="6">
    <source>
        <dbReference type="ARBA" id="ARBA00022801"/>
    </source>
</evidence>
<keyword evidence="7" id="KW-0862">Zinc</keyword>
<comment type="catalytic activity">
    <reaction evidence="10">
        <text>adenosine + phosphate = alpha-D-ribose 1-phosphate + adenine</text>
        <dbReference type="Rhea" id="RHEA:27642"/>
        <dbReference type="ChEBI" id="CHEBI:16335"/>
        <dbReference type="ChEBI" id="CHEBI:16708"/>
        <dbReference type="ChEBI" id="CHEBI:43474"/>
        <dbReference type="ChEBI" id="CHEBI:57720"/>
        <dbReference type="EC" id="2.4.2.1"/>
    </reaction>
    <physiologicalReaction direction="left-to-right" evidence="10">
        <dbReference type="Rhea" id="RHEA:27643"/>
    </physiologicalReaction>
</comment>
<evidence type="ECO:0000256" key="4">
    <source>
        <dbReference type="ARBA" id="ARBA00022679"/>
    </source>
</evidence>
<evidence type="ECO:0000256" key="12">
    <source>
        <dbReference type="RuleBase" id="RU361274"/>
    </source>
</evidence>
<evidence type="ECO:0000256" key="11">
    <source>
        <dbReference type="ARBA" id="ARBA00049893"/>
    </source>
</evidence>
<name>A0A2T0UDQ5_9MICO</name>
<reference evidence="13 14" key="1">
    <citation type="submission" date="2018-03" db="EMBL/GenBank/DDBJ databases">
        <title>Genomic Encyclopedia of Archaeal and Bacterial Type Strains, Phase II (KMG-II): from individual species to whole genera.</title>
        <authorList>
            <person name="Goeker M."/>
        </authorList>
    </citation>
    <scope>NUCLEOTIDE SEQUENCE [LARGE SCALE GENOMIC DNA]</scope>
    <source>
        <strain evidence="13 14">ATCC BAA-1496</strain>
    </source>
</reference>
<dbReference type="Proteomes" id="UP000237822">
    <property type="component" value="Unassembled WGS sequence"/>
</dbReference>
<comment type="caution">
    <text evidence="13">The sequence shown here is derived from an EMBL/GenBank/DDBJ whole genome shotgun (WGS) entry which is preliminary data.</text>
</comment>